<keyword evidence="2" id="KW-1185">Reference proteome</keyword>
<name>A0ABW0L2Y4_9BURK</name>
<dbReference type="RefSeq" id="WP_379782547.1">
    <property type="nucleotide sequence ID" value="NZ_JBHSMU010000009.1"/>
</dbReference>
<dbReference type="Proteomes" id="UP001596050">
    <property type="component" value="Unassembled WGS sequence"/>
</dbReference>
<sequence>MSFASTLVQFSFPMLSLAETVRAAFMLFLLASLLMFFRPLLQGVVRALALVLRAGLSRKAAAAGPTGIDA</sequence>
<dbReference type="EMBL" id="JBHSMU010000009">
    <property type="protein sequence ID" value="MFC5460069.1"/>
    <property type="molecule type" value="Genomic_DNA"/>
</dbReference>
<accession>A0ABW0L2Y4</accession>
<evidence type="ECO:0000313" key="1">
    <source>
        <dbReference type="EMBL" id="MFC5460069.1"/>
    </source>
</evidence>
<organism evidence="1 2">
    <name type="scientific">Massilia niabensis</name>
    <dbReference type="NCBI Taxonomy" id="544910"/>
    <lineage>
        <taxon>Bacteria</taxon>
        <taxon>Pseudomonadati</taxon>
        <taxon>Pseudomonadota</taxon>
        <taxon>Betaproteobacteria</taxon>
        <taxon>Burkholderiales</taxon>
        <taxon>Oxalobacteraceae</taxon>
        <taxon>Telluria group</taxon>
        <taxon>Massilia</taxon>
    </lineage>
</organism>
<comment type="caution">
    <text evidence="1">The sequence shown here is derived from an EMBL/GenBank/DDBJ whole genome shotgun (WGS) entry which is preliminary data.</text>
</comment>
<reference evidence="2" key="1">
    <citation type="journal article" date="2019" name="Int. J. Syst. Evol. Microbiol.">
        <title>The Global Catalogue of Microorganisms (GCM) 10K type strain sequencing project: providing services to taxonomists for standard genome sequencing and annotation.</title>
        <authorList>
            <consortium name="The Broad Institute Genomics Platform"/>
            <consortium name="The Broad Institute Genome Sequencing Center for Infectious Disease"/>
            <person name="Wu L."/>
            <person name="Ma J."/>
        </authorList>
    </citation>
    <scope>NUCLEOTIDE SEQUENCE [LARGE SCALE GENOMIC DNA]</scope>
    <source>
        <strain evidence="2">KACC 12649</strain>
    </source>
</reference>
<protein>
    <submittedName>
        <fullName evidence="1">Uncharacterized protein</fullName>
    </submittedName>
</protein>
<gene>
    <name evidence="1" type="ORF">ACFPN5_09635</name>
</gene>
<proteinExistence type="predicted"/>
<evidence type="ECO:0000313" key="2">
    <source>
        <dbReference type="Proteomes" id="UP001596050"/>
    </source>
</evidence>